<comment type="caution">
    <text evidence="1">The sequence shown here is derived from an EMBL/GenBank/DDBJ whole genome shotgun (WGS) entry which is preliminary data.</text>
</comment>
<sequence length="131" mass="15159">MVGMKWNYMNWFATGRNVSDNSRTVALHHQTEVNGKELLACRCRSISSPPSPFHMELRYGNQHRHRHRHRKKVKKKSRISFRTKEIFWTRAVTFLLSAQGGGKCKSAAVQAWKSGGFFLPCSFPHRSFCCC</sequence>
<evidence type="ECO:0000313" key="2">
    <source>
        <dbReference type="Proteomes" id="UP000322873"/>
    </source>
</evidence>
<dbReference type="EMBL" id="VICG01000008">
    <property type="protein sequence ID" value="KAA8569258.1"/>
    <property type="molecule type" value="Genomic_DNA"/>
</dbReference>
<keyword evidence="2" id="KW-1185">Reference proteome</keyword>
<dbReference type="Proteomes" id="UP000322873">
    <property type="component" value="Unassembled WGS sequence"/>
</dbReference>
<protein>
    <submittedName>
        <fullName evidence="1">Uncharacterized protein</fullName>
    </submittedName>
</protein>
<accession>A0A5M9JID3</accession>
<name>A0A5M9JID3_MONFR</name>
<evidence type="ECO:0000313" key="1">
    <source>
        <dbReference type="EMBL" id="KAA8569258.1"/>
    </source>
</evidence>
<proteinExistence type="predicted"/>
<reference evidence="1 2" key="1">
    <citation type="submission" date="2019-06" db="EMBL/GenBank/DDBJ databases">
        <title>Genome Sequence of the Brown Rot Fungal Pathogen Monilinia fructicola.</title>
        <authorList>
            <person name="De Miccolis Angelini R.M."/>
            <person name="Landi L."/>
            <person name="Abate D."/>
            <person name="Pollastro S."/>
            <person name="Romanazzi G."/>
            <person name="Faretra F."/>
        </authorList>
    </citation>
    <scope>NUCLEOTIDE SEQUENCE [LARGE SCALE GENOMIC DNA]</scope>
    <source>
        <strain evidence="1 2">Mfrc123</strain>
    </source>
</reference>
<organism evidence="1 2">
    <name type="scientific">Monilinia fructicola</name>
    <name type="common">Brown rot fungus</name>
    <name type="synonym">Ciboria fructicola</name>
    <dbReference type="NCBI Taxonomy" id="38448"/>
    <lineage>
        <taxon>Eukaryota</taxon>
        <taxon>Fungi</taxon>
        <taxon>Dikarya</taxon>
        <taxon>Ascomycota</taxon>
        <taxon>Pezizomycotina</taxon>
        <taxon>Leotiomycetes</taxon>
        <taxon>Helotiales</taxon>
        <taxon>Sclerotiniaceae</taxon>
        <taxon>Monilinia</taxon>
    </lineage>
</organism>
<dbReference type="AlphaFoldDB" id="A0A5M9JID3"/>
<gene>
    <name evidence="1" type="ORF">EYC84_000921</name>
</gene>